<dbReference type="InterPro" id="IPR004358">
    <property type="entry name" value="Sig_transdc_His_kin-like_C"/>
</dbReference>
<feature type="modified residue" description="4-aspartylphosphate" evidence="12">
    <location>
        <position position="741"/>
    </location>
</feature>
<evidence type="ECO:0000313" key="16">
    <source>
        <dbReference type="EMBL" id="TWL28213.1"/>
    </source>
</evidence>
<dbReference type="InterPro" id="IPR036890">
    <property type="entry name" value="HATPase_C_sf"/>
</dbReference>
<keyword evidence="7" id="KW-0547">Nucleotide-binding</keyword>
<dbReference type="SMART" id="SM00448">
    <property type="entry name" value="REC"/>
    <property type="match status" value="1"/>
</dbReference>
<dbReference type="GO" id="GO:0005524">
    <property type="term" value="F:ATP binding"/>
    <property type="evidence" value="ECO:0007669"/>
    <property type="project" value="UniProtKB-KW"/>
</dbReference>
<dbReference type="PRINTS" id="PR00344">
    <property type="entry name" value="BCTRLSENSOR"/>
</dbReference>
<dbReference type="InterPro" id="IPR036097">
    <property type="entry name" value="HisK_dim/P_sf"/>
</dbReference>
<dbReference type="EMBL" id="NILC01000022">
    <property type="protein sequence ID" value="TWL28213.1"/>
    <property type="molecule type" value="Genomic_DNA"/>
</dbReference>
<protein>
    <recommendedName>
        <fullName evidence="3">histidine kinase</fullName>
        <ecNumber evidence="3">2.7.13.3</ecNumber>
    </recommendedName>
</protein>
<evidence type="ECO:0000256" key="10">
    <source>
        <dbReference type="ARBA" id="ARBA00023012"/>
    </source>
</evidence>
<keyword evidence="13" id="KW-0812">Transmembrane</keyword>
<evidence type="ECO:0000256" key="4">
    <source>
        <dbReference type="ARBA" id="ARBA00022475"/>
    </source>
</evidence>
<dbReference type="AlphaFoldDB" id="A0A8B5YCV2"/>
<keyword evidence="11 13" id="KW-0472">Membrane</keyword>
<evidence type="ECO:0000256" key="13">
    <source>
        <dbReference type="SAM" id="Phobius"/>
    </source>
</evidence>
<gene>
    <name evidence="16" type="ORF">CHCC16736_0308</name>
</gene>
<feature type="transmembrane region" description="Helical" evidence="13">
    <location>
        <begin position="5"/>
        <end position="25"/>
    </location>
</feature>
<comment type="caution">
    <text evidence="16">The sequence shown here is derived from an EMBL/GenBank/DDBJ whole genome shotgun (WGS) entry which is preliminary data.</text>
</comment>
<dbReference type="SMART" id="SM00387">
    <property type="entry name" value="HATPase_c"/>
    <property type="match status" value="2"/>
</dbReference>
<name>A0A8B5YCV2_BACLI</name>
<sequence length="1031" mass="116644">MLKKLFVFISIILGYAGFFFIFLFINNQLSEQNYPEAKQGIINLETWDFQKDGNIALTGEWALYRNQLLSPKDIHAGKGKAPIYSDVPNNVKLTDSGKNVDYGTYRLMIRSKQDNEMFGISTSFINSANRVYFNGKLIGQSGTPSNKANFTAQNRPYTSFFEVRRGDNELIVQFSNFKKTPSWGIEKPIAFGMQQHILHQSKISFLNETSMITAFFITGLYFLGFFLHRRKDKHLFFFSTMCLLFSVIVLLIGRERMIFLLFPSISFSALSVVRATTMVLVSMAVFLYLYFAYKEIVSKKWIIAATAFSVLVLMIDFITWGYTDRLAYILHSVLAVTTLIYITYVFAISAVRKMKGSLYLTIAAISMSAFVILTTVSAYSGKRGFSFNSLYAVPSIIALLAAVLMMAQQFAGAFRENEILSLKLLRMNRLKDEFIAKTSHEFKTPLNSMINICQTLLARKRKRTLEEEKENLQLVIRMGYRLSSLVNDILDLEKMKQGMLQIQAVPVDAHSAISTEMDFYRLLSKNKNVRIVNRVPSGLPLVLADENRFRQIMTNLVDNAIKYTPEGQITLSAERLDQEKVKITVADTGVGIPKAMRQLIFEAFQQAKNHKDDGAGLGLSIVRQLVQLQNGEIWVESEEGKGSAFHFTLPVAKNDPLPDAKKENMPQQQAVRDLPDVSISTPYYSKKMDASTVLIVDDNIESLKILADMLEGVPYQVIAAKSGHEALEVVSRSKLDLVILDLMMPDMTGFEVCMKIRERFTMVELPVLIITAAIIDHDKYKAFHAGANDILQKPYNYTEFAARVKNLIMMKDTAAQATNMEMAFLQSQIKPHFLFNVLNTIIALSHLDIEKAREVTADFTNYLRMSFDFQNTSGMSSFKHELSIVNSYLSIEKTRFGDRLDVIYDIEEDIDFTLPPLMIQPLVENAVHHGISKKRGGGWIKLTAKKESENRYYIKIEDNGIGMPPEKQQDIFSSHFTHSVGMKNINRRLKHFCGSELNIESTPDSGTAVSMVISINESADVSDSAIQRAPL</sequence>
<accession>A0A8B5YCV2</accession>
<dbReference type="InterPro" id="IPR001789">
    <property type="entry name" value="Sig_transdc_resp-reg_receiver"/>
</dbReference>
<evidence type="ECO:0000256" key="6">
    <source>
        <dbReference type="ARBA" id="ARBA00022679"/>
    </source>
</evidence>
<dbReference type="EC" id="2.7.13.3" evidence="3"/>
<evidence type="ECO:0000259" key="15">
    <source>
        <dbReference type="PROSITE" id="PS50110"/>
    </source>
</evidence>
<dbReference type="InterPro" id="IPR005467">
    <property type="entry name" value="His_kinase_dom"/>
</dbReference>
<dbReference type="Proteomes" id="UP000435910">
    <property type="component" value="Unassembled WGS sequence"/>
</dbReference>
<keyword evidence="5 12" id="KW-0597">Phosphoprotein</keyword>
<dbReference type="Gene3D" id="3.30.565.10">
    <property type="entry name" value="Histidine kinase-like ATPase, C-terminal domain"/>
    <property type="match status" value="2"/>
</dbReference>
<keyword evidence="13" id="KW-1133">Transmembrane helix</keyword>
<feature type="domain" description="Response regulatory" evidence="15">
    <location>
        <begin position="692"/>
        <end position="808"/>
    </location>
</feature>
<comment type="subcellular location">
    <subcellularLocation>
        <location evidence="2">Cell membrane</location>
    </subcellularLocation>
</comment>
<dbReference type="InterPro" id="IPR011623">
    <property type="entry name" value="7TMR_DISM_rcpt_extracell_dom1"/>
</dbReference>
<dbReference type="PROSITE" id="PS50110">
    <property type="entry name" value="RESPONSE_REGULATORY"/>
    <property type="match status" value="1"/>
</dbReference>
<comment type="catalytic activity">
    <reaction evidence="1">
        <text>ATP + protein L-histidine = ADP + protein N-phospho-L-histidine.</text>
        <dbReference type="EC" id="2.7.13.3"/>
    </reaction>
</comment>
<dbReference type="Gene3D" id="1.10.287.130">
    <property type="match status" value="1"/>
</dbReference>
<keyword evidence="6" id="KW-0808">Transferase</keyword>
<evidence type="ECO:0000256" key="9">
    <source>
        <dbReference type="ARBA" id="ARBA00022840"/>
    </source>
</evidence>
<dbReference type="FunFam" id="3.30.565.10:FF:000023">
    <property type="entry name" value="PAS domain-containing sensor histidine kinase"/>
    <property type="match status" value="1"/>
</dbReference>
<feature type="transmembrane region" description="Helical" evidence="13">
    <location>
        <begin position="328"/>
        <end position="351"/>
    </location>
</feature>
<dbReference type="InterPro" id="IPR011006">
    <property type="entry name" value="CheY-like_superfamily"/>
</dbReference>
<keyword evidence="10" id="KW-0902">Two-component regulatory system</keyword>
<dbReference type="SUPFAM" id="SSF49785">
    <property type="entry name" value="Galactose-binding domain-like"/>
    <property type="match status" value="1"/>
</dbReference>
<feature type="transmembrane region" description="Helical" evidence="13">
    <location>
        <begin position="358"/>
        <end position="379"/>
    </location>
</feature>
<dbReference type="SUPFAM" id="SSF47384">
    <property type="entry name" value="Homodimeric domain of signal transducing histidine kinase"/>
    <property type="match status" value="1"/>
</dbReference>
<dbReference type="GO" id="GO:0005886">
    <property type="term" value="C:plasma membrane"/>
    <property type="evidence" value="ECO:0007669"/>
    <property type="project" value="UniProtKB-SubCell"/>
</dbReference>
<feature type="transmembrane region" description="Helical" evidence="13">
    <location>
        <begin position="265"/>
        <end position="289"/>
    </location>
</feature>
<evidence type="ECO:0000256" key="5">
    <source>
        <dbReference type="ARBA" id="ARBA00022553"/>
    </source>
</evidence>
<dbReference type="GO" id="GO:0000155">
    <property type="term" value="F:phosphorelay sensor kinase activity"/>
    <property type="evidence" value="ECO:0007669"/>
    <property type="project" value="InterPro"/>
</dbReference>
<feature type="domain" description="Histidine kinase" evidence="14">
    <location>
        <begin position="437"/>
        <end position="653"/>
    </location>
</feature>
<evidence type="ECO:0000256" key="7">
    <source>
        <dbReference type="ARBA" id="ARBA00022741"/>
    </source>
</evidence>
<dbReference type="Pfam" id="PF00072">
    <property type="entry name" value="Response_reg"/>
    <property type="match status" value="1"/>
</dbReference>
<dbReference type="InterPro" id="IPR003661">
    <property type="entry name" value="HisK_dim/P_dom"/>
</dbReference>
<feature type="transmembrane region" description="Helical" evidence="13">
    <location>
        <begin position="391"/>
        <end position="414"/>
    </location>
</feature>
<evidence type="ECO:0000256" key="8">
    <source>
        <dbReference type="ARBA" id="ARBA00022777"/>
    </source>
</evidence>
<proteinExistence type="predicted"/>
<evidence type="ECO:0000256" key="11">
    <source>
        <dbReference type="ARBA" id="ARBA00023136"/>
    </source>
</evidence>
<dbReference type="PANTHER" id="PTHR43547:SF2">
    <property type="entry name" value="HYBRID SIGNAL TRANSDUCTION HISTIDINE KINASE C"/>
    <property type="match status" value="1"/>
</dbReference>
<dbReference type="InterPro" id="IPR008979">
    <property type="entry name" value="Galactose-bd-like_sf"/>
</dbReference>
<dbReference type="PROSITE" id="PS50109">
    <property type="entry name" value="HIS_KIN"/>
    <property type="match status" value="2"/>
</dbReference>
<dbReference type="CDD" id="cd16922">
    <property type="entry name" value="HATPase_EvgS-ArcB-TorS-like"/>
    <property type="match status" value="1"/>
</dbReference>
<feature type="transmembrane region" description="Helical" evidence="13">
    <location>
        <begin position="235"/>
        <end position="253"/>
    </location>
</feature>
<dbReference type="Gene3D" id="3.40.50.2300">
    <property type="match status" value="1"/>
</dbReference>
<evidence type="ECO:0000256" key="1">
    <source>
        <dbReference type="ARBA" id="ARBA00000085"/>
    </source>
</evidence>
<reference evidence="16 17" key="1">
    <citation type="submission" date="2019-06" db="EMBL/GenBank/DDBJ databases">
        <title>Genome sequence analysis of &gt;100 Bacillus licheniformis strains suggests intrinsic resistance to this species.</title>
        <authorList>
            <person name="Wels M."/>
            <person name="Siezen R.J."/>
            <person name="Johansen E."/>
            <person name="Stuer-Lauridsen B."/>
            <person name="Bjerre K."/>
            <person name="Nielsen B.K.K."/>
        </authorList>
    </citation>
    <scope>NUCLEOTIDE SEQUENCE [LARGE SCALE GENOMIC DNA]</scope>
    <source>
        <strain evidence="16 17">BAC-16736</strain>
    </source>
</reference>
<feature type="transmembrane region" description="Helical" evidence="13">
    <location>
        <begin position="301"/>
        <end position="322"/>
    </location>
</feature>
<evidence type="ECO:0000256" key="3">
    <source>
        <dbReference type="ARBA" id="ARBA00012438"/>
    </source>
</evidence>
<dbReference type="InterPro" id="IPR010559">
    <property type="entry name" value="Sig_transdc_His_kin_internal"/>
</dbReference>
<evidence type="ECO:0000256" key="2">
    <source>
        <dbReference type="ARBA" id="ARBA00004236"/>
    </source>
</evidence>
<dbReference type="InterPro" id="IPR003594">
    <property type="entry name" value="HATPase_dom"/>
</dbReference>
<dbReference type="Pfam" id="PF06580">
    <property type="entry name" value="His_kinase"/>
    <property type="match status" value="1"/>
</dbReference>
<evidence type="ECO:0000313" key="17">
    <source>
        <dbReference type="Proteomes" id="UP000435910"/>
    </source>
</evidence>
<feature type="transmembrane region" description="Helical" evidence="13">
    <location>
        <begin position="210"/>
        <end position="228"/>
    </location>
</feature>
<organism evidence="16 17">
    <name type="scientific">Bacillus licheniformis</name>
    <dbReference type="NCBI Taxonomy" id="1402"/>
    <lineage>
        <taxon>Bacteria</taxon>
        <taxon>Bacillati</taxon>
        <taxon>Bacillota</taxon>
        <taxon>Bacilli</taxon>
        <taxon>Bacillales</taxon>
        <taxon>Bacillaceae</taxon>
        <taxon>Bacillus</taxon>
    </lineage>
</organism>
<dbReference type="Pfam" id="PF02518">
    <property type="entry name" value="HATPase_c"/>
    <property type="match status" value="2"/>
</dbReference>
<dbReference type="SMART" id="SM00388">
    <property type="entry name" value="HisKA"/>
    <property type="match status" value="1"/>
</dbReference>
<dbReference type="Pfam" id="PF00512">
    <property type="entry name" value="HisKA"/>
    <property type="match status" value="1"/>
</dbReference>
<keyword evidence="4" id="KW-1003">Cell membrane</keyword>
<dbReference type="CDD" id="cd00082">
    <property type="entry name" value="HisKA"/>
    <property type="match status" value="1"/>
</dbReference>
<feature type="domain" description="Histidine kinase" evidence="14">
    <location>
        <begin position="918"/>
        <end position="1017"/>
    </location>
</feature>
<dbReference type="SUPFAM" id="SSF52172">
    <property type="entry name" value="CheY-like"/>
    <property type="match status" value="1"/>
</dbReference>
<dbReference type="Pfam" id="PF07695">
    <property type="entry name" value="7TMR-DISM_7TM"/>
    <property type="match status" value="1"/>
</dbReference>
<dbReference type="SUPFAM" id="SSF55874">
    <property type="entry name" value="ATPase domain of HSP90 chaperone/DNA topoisomerase II/histidine kinase"/>
    <property type="match status" value="2"/>
</dbReference>
<evidence type="ECO:0000259" key="14">
    <source>
        <dbReference type="PROSITE" id="PS50109"/>
    </source>
</evidence>
<evidence type="ECO:0000256" key="12">
    <source>
        <dbReference type="PROSITE-ProRule" id="PRU00169"/>
    </source>
</evidence>
<keyword evidence="9" id="KW-0067">ATP-binding</keyword>
<keyword evidence="8" id="KW-0418">Kinase</keyword>
<dbReference type="PANTHER" id="PTHR43547">
    <property type="entry name" value="TWO-COMPONENT HISTIDINE KINASE"/>
    <property type="match status" value="1"/>
</dbReference>